<feature type="transmembrane region" description="Helical" evidence="6">
    <location>
        <begin position="152"/>
        <end position="168"/>
    </location>
</feature>
<sequence length="903" mass="100378">MISEHSSNSQLPSIKKRKSSKAQTILMADQSKPLLLSVDDSNVDHKTRSEALTFDNIVEQSLSDFGFWQLFQVILVGLALFFDAQQIFITVYTDAYPTWHCLNHTICDHSTSDICQLPRSAWEWDGGSKDKTVISDFGLECSSSLLRSMPSSAFYIGAIVGGFVLALIPDGSLGRKKLVLLSTFAMSITSISVAFSTNVWIYTTLKFIIGFSRSQTWSYALVLISERVSTRWRPRATMIPFTFFVLGFMSLSGIAFLAQHSSWRFLYLYTAVPAIFYCIFLYIFALESPRWLHMQGNDEEAINVLKSMSSKNKPYLESLVSQLPPEQETSEELPRYSIKDFFFRKWAFRRIVVVMIILFGLGISYYGVPLAARDIDVNIYLSETLNAVVELPTFVITPILLERFNRRSSVLVNTLLGGASGVLCFVLSLLGKTGMAFAFELATFFCARIGFNLMAVYMVEMFPTCVRSSATMMFRQALVVGGACCPLIASIGRDLPSVSFAIFGVAMSGFGLFVLILPETKEPLLLSHIGADDSNVDHKTRPEALTFDSIVILVGLTLLFDAQQIFITVYTDAYPTWHSWEWDGGSTDKTIISDFGLECSSSLLRGMPTSAFYIGGIVGGFVLALIPDGFLGRKKLFVNGFSKSQTWSYAMVLISERVSTKWRPRATMIPFTFFVLGFMSLSGIAYLAQHSSWRFLYLYTAVPALLYCIFLYIFALESPRWLHLQGNDEEAIKVLKSMSSKNKPYLESLVSVLPLEQETSEELPRRSSVLVNTLLGGASGVLCFVLSVLGKTGIAFAFELATFFCARIGFNLMAVYMVEMFPTCVRSSATMMFRQALVVGGACCPLIASIVRDLPSVSFAIFGVAMSGLGLFVLILPETKGSSLCDTMEEQEKRDQAINSSRC</sequence>
<feature type="transmembrane region" description="Helical" evidence="6">
    <location>
        <begin position="695"/>
        <end position="715"/>
    </location>
</feature>
<evidence type="ECO:0000256" key="6">
    <source>
        <dbReference type="SAM" id="Phobius"/>
    </source>
</evidence>
<accession>A0ABQ8CXA0</accession>
<feature type="transmembrane region" description="Helical" evidence="6">
    <location>
        <begin position="667"/>
        <end position="689"/>
    </location>
</feature>
<dbReference type="InterPro" id="IPR005828">
    <property type="entry name" value="MFS_sugar_transport-like"/>
</dbReference>
<evidence type="ECO:0000256" key="2">
    <source>
        <dbReference type="ARBA" id="ARBA00022692"/>
    </source>
</evidence>
<feature type="compositionally biased region" description="Polar residues" evidence="5">
    <location>
        <begin position="1"/>
        <end position="12"/>
    </location>
</feature>
<dbReference type="Proteomes" id="UP000824890">
    <property type="component" value="Unassembled WGS sequence"/>
</dbReference>
<dbReference type="PANTHER" id="PTHR24064">
    <property type="entry name" value="SOLUTE CARRIER FAMILY 22 MEMBER"/>
    <property type="match status" value="1"/>
</dbReference>
<evidence type="ECO:0000256" key="1">
    <source>
        <dbReference type="ARBA" id="ARBA00004141"/>
    </source>
</evidence>
<feature type="transmembrane region" description="Helical" evidence="6">
    <location>
        <begin position="180"/>
        <end position="201"/>
    </location>
</feature>
<feature type="transmembrane region" description="Helical" evidence="6">
    <location>
        <begin position="472"/>
        <end position="492"/>
    </location>
</feature>
<comment type="caution">
    <text evidence="8">The sequence shown here is derived from an EMBL/GenBank/DDBJ whole genome shotgun (WGS) entry which is preliminary data.</text>
</comment>
<feature type="transmembrane region" description="Helical" evidence="6">
    <location>
        <begin position="857"/>
        <end position="876"/>
    </location>
</feature>
<dbReference type="PROSITE" id="PS50850">
    <property type="entry name" value="MFS"/>
    <property type="match status" value="1"/>
</dbReference>
<dbReference type="SUPFAM" id="SSF103473">
    <property type="entry name" value="MFS general substrate transporter"/>
    <property type="match status" value="2"/>
</dbReference>
<dbReference type="Pfam" id="PF00083">
    <property type="entry name" value="Sugar_tr"/>
    <property type="match status" value="2"/>
</dbReference>
<feature type="region of interest" description="Disordered" evidence="5">
    <location>
        <begin position="1"/>
        <end position="21"/>
    </location>
</feature>
<dbReference type="InterPro" id="IPR036259">
    <property type="entry name" value="MFS_trans_sf"/>
</dbReference>
<dbReference type="EMBL" id="JAGKQM010000006">
    <property type="protein sequence ID" value="KAH0921648.1"/>
    <property type="molecule type" value="Genomic_DNA"/>
</dbReference>
<feature type="transmembrane region" description="Helical" evidence="6">
    <location>
        <begin position="831"/>
        <end position="851"/>
    </location>
</feature>
<evidence type="ECO:0000256" key="5">
    <source>
        <dbReference type="SAM" id="MobiDB-lite"/>
    </source>
</evidence>
<feature type="domain" description="Major facilitator superfamily (MFS) profile" evidence="7">
    <location>
        <begin position="72"/>
        <end position="521"/>
    </location>
</feature>
<keyword evidence="3 6" id="KW-1133">Transmembrane helix</keyword>
<feature type="transmembrane region" description="Helical" evidence="6">
    <location>
        <begin position="769"/>
        <end position="789"/>
    </location>
</feature>
<feature type="transmembrane region" description="Helical" evidence="6">
    <location>
        <begin position="611"/>
        <end position="631"/>
    </location>
</feature>
<feature type="transmembrane region" description="Helical" evidence="6">
    <location>
        <begin position="236"/>
        <end position="259"/>
    </location>
</feature>
<evidence type="ECO:0000313" key="8">
    <source>
        <dbReference type="EMBL" id="KAH0921648.1"/>
    </source>
</evidence>
<feature type="transmembrane region" description="Helical" evidence="6">
    <location>
        <begin position="550"/>
        <end position="570"/>
    </location>
</feature>
<protein>
    <recommendedName>
        <fullName evidence="7">Major facilitator superfamily (MFS) profile domain-containing protein</fullName>
    </recommendedName>
</protein>
<proteinExistence type="predicted"/>
<keyword evidence="4 6" id="KW-0472">Membrane</keyword>
<feature type="transmembrane region" description="Helical" evidence="6">
    <location>
        <begin position="410"/>
        <end position="430"/>
    </location>
</feature>
<gene>
    <name evidence="8" type="ORF">HID58_021666</name>
</gene>
<feature type="transmembrane region" description="Helical" evidence="6">
    <location>
        <begin position="265"/>
        <end position="285"/>
    </location>
</feature>
<feature type="transmembrane region" description="Helical" evidence="6">
    <location>
        <begin position="347"/>
        <end position="367"/>
    </location>
</feature>
<evidence type="ECO:0000256" key="3">
    <source>
        <dbReference type="ARBA" id="ARBA00022989"/>
    </source>
</evidence>
<evidence type="ECO:0000259" key="7">
    <source>
        <dbReference type="PROSITE" id="PS50850"/>
    </source>
</evidence>
<reference evidence="8 9" key="1">
    <citation type="submission" date="2021-05" db="EMBL/GenBank/DDBJ databases">
        <title>Genome Assembly of Synthetic Allotetraploid Brassica napus Reveals Homoeologous Exchanges between Subgenomes.</title>
        <authorList>
            <person name="Davis J.T."/>
        </authorList>
    </citation>
    <scope>NUCLEOTIDE SEQUENCE [LARGE SCALE GENOMIC DNA]</scope>
    <source>
        <strain evidence="9">cv. Da-Ae</strain>
        <tissue evidence="8">Seedling</tissue>
    </source>
</reference>
<dbReference type="Gene3D" id="1.20.1250.20">
    <property type="entry name" value="MFS general substrate transporter like domains"/>
    <property type="match status" value="3"/>
</dbReference>
<feature type="transmembrane region" description="Helical" evidence="6">
    <location>
        <begin position="795"/>
        <end position="819"/>
    </location>
</feature>
<dbReference type="InterPro" id="IPR020846">
    <property type="entry name" value="MFS_dom"/>
</dbReference>
<comment type="subcellular location">
    <subcellularLocation>
        <location evidence="1">Membrane</location>
        <topology evidence="1">Multi-pass membrane protein</topology>
    </subcellularLocation>
</comment>
<dbReference type="CDD" id="cd17378">
    <property type="entry name" value="MFS_OCT_plant"/>
    <property type="match status" value="1"/>
</dbReference>
<evidence type="ECO:0000256" key="4">
    <source>
        <dbReference type="ARBA" id="ARBA00023136"/>
    </source>
</evidence>
<keyword evidence="2 6" id="KW-0812">Transmembrane</keyword>
<evidence type="ECO:0000313" key="9">
    <source>
        <dbReference type="Proteomes" id="UP000824890"/>
    </source>
</evidence>
<feature type="transmembrane region" description="Helical" evidence="6">
    <location>
        <begin position="498"/>
        <end position="517"/>
    </location>
</feature>
<feature type="transmembrane region" description="Helical" evidence="6">
    <location>
        <begin position="436"/>
        <end position="460"/>
    </location>
</feature>
<feature type="transmembrane region" description="Helical" evidence="6">
    <location>
        <begin position="70"/>
        <end position="89"/>
    </location>
</feature>
<keyword evidence="9" id="KW-1185">Reference proteome</keyword>
<name>A0ABQ8CXA0_BRANA</name>
<organism evidence="8 9">
    <name type="scientific">Brassica napus</name>
    <name type="common">Rape</name>
    <dbReference type="NCBI Taxonomy" id="3708"/>
    <lineage>
        <taxon>Eukaryota</taxon>
        <taxon>Viridiplantae</taxon>
        <taxon>Streptophyta</taxon>
        <taxon>Embryophyta</taxon>
        <taxon>Tracheophyta</taxon>
        <taxon>Spermatophyta</taxon>
        <taxon>Magnoliopsida</taxon>
        <taxon>eudicotyledons</taxon>
        <taxon>Gunneridae</taxon>
        <taxon>Pentapetalae</taxon>
        <taxon>rosids</taxon>
        <taxon>malvids</taxon>
        <taxon>Brassicales</taxon>
        <taxon>Brassicaceae</taxon>
        <taxon>Brassiceae</taxon>
        <taxon>Brassica</taxon>
    </lineage>
</organism>